<keyword evidence="2" id="KW-1185">Reference proteome</keyword>
<evidence type="ECO:0000313" key="1">
    <source>
        <dbReference type="EMBL" id="PWS28711.1"/>
    </source>
</evidence>
<reference evidence="1 2" key="1">
    <citation type="submission" date="2018-05" db="EMBL/GenBank/DDBJ databases">
        <title>Pedobacter paludis sp. nov., isolated from wetland soil.</title>
        <authorList>
            <person name="Zhang Y."/>
            <person name="Wang G."/>
        </authorList>
    </citation>
    <scope>NUCLEOTIDE SEQUENCE [LARGE SCALE GENOMIC DNA]</scope>
    <source>
        <strain evidence="1 2">KCTC22721</strain>
    </source>
</reference>
<accession>A0A317EPD8</accession>
<dbReference type="RefSeq" id="WP_109924141.1">
    <property type="nucleotide sequence ID" value="NZ_QGNZ01000001.1"/>
</dbReference>
<name>A0A317EPD8_9SPHI</name>
<gene>
    <name evidence="1" type="ORF">DHW03_02365</name>
</gene>
<comment type="caution">
    <text evidence="1">The sequence shown here is derived from an EMBL/GenBank/DDBJ whole genome shotgun (WGS) entry which is preliminary data.</text>
</comment>
<dbReference type="Proteomes" id="UP000245379">
    <property type="component" value="Unassembled WGS sequence"/>
</dbReference>
<protein>
    <submittedName>
        <fullName evidence="1">Uncharacterized protein</fullName>
    </submittedName>
</protein>
<sequence>MEFQNDKNNNNFETSSNAQSVNINFSQLEHGINEISSSFWDEINQEMQSNDLPLWRMWR</sequence>
<evidence type="ECO:0000313" key="2">
    <source>
        <dbReference type="Proteomes" id="UP000245379"/>
    </source>
</evidence>
<dbReference type="EMBL" id="QGNZ01000001">
    <property type="protein sequence ID" value="PWS28711.1"/>
    <property type="molecule type" value="Genomic_DNA"/>
</dbReference>
<dbReference type="OrthoDB" id="772808at2"/>
<proteinExistence type="predicted"/>
<organism evidence="1 2">
    <name type="scientific">Pedobacter yonginense</name>
    <dbReference type="NCBI Taxonomy" id="651869"/>
    <lineage>
        <taxon>Bacteria</taxon>
        <taxon>Pseudomonadati</taxon>
        <taxon>Bacteroidota</taxon>
        <taxon>Sphingobacteriia</taxon>
        <taxon>Sphingobacteriales</taxon>
        <taxon>Sphingobacteriaceae</taxon>
        <taxon>Pedobacter</taxon>
    </lineage>
</organism>
<dbReference type="AlphaFoldDB" id="A0A317EPD8"/>